<feature type="domain" description="Major facilitator superfamily (MFS) profile" evidence="6">
    <location>
        <begin position="109"/>
        <end position="215"/>
    </location>
</feature>
<dbReference type="PROSITE" id="PS50850">
    <property type="entry name" value="MFS"/>
    <property type="match status" value="1"/>
</dbReference>
<keyword evidence="5" id="KW-0472">Membrane</keyword>
<accession>A0A833R6S6</accession>
<evidence type="ECO:0000259" key="6">
    <source>
        <dbReference type="PROSITE" id="PS50850"/>
    </source>
</evidence>
<dbReference type="InterPro" id="IPR020846">
    <property type="entry name" value="MFS_dom"/>
</dbReference>
<keyword evidence="2" id="KW-0813">Transport</keyword>
<keyword evidence="4" id="KW-1133">Transmembrane helix</keyword>
<dbReference type="InterPro" id="IPR036259">
    <property type="entry name" value="MFS_trans_sf"/>
</dbReference>
<evidence type="ECO:0000256" key="2">
    <source>
        <dbReference type="ARBA" id="ARBA00022448"/>
    </source>
</evidence>
<dbReference type="GO" id="GO:0022857">
    <property type="term" value="F:transmembrane transporter activity"/>
    <property type="evidence" value="ECO:0007669"/>
    <property type="project" value="InterPro"/>
</dbReference>
<evidence type="ECO:0000256" key="4">
    <source>
        <dbReference type="ARBA" id="ARBA00022989"/>
    </source>
</evidence>
<dbReference type="PANTHER" id="PTHR23511">
    <property type="entry name" value="SYNAPTIC VESICLE GLYCOPROTEIN 2"/>
    <property type="match status" value="1"/>
</dbReference>
<dbReference type="EMBL" id="WNWW01000729">
    <property type="protein sequence ID" value="KAF3422344.1"/>
    <property type="molecule type" value="Genomic_DNA"/>
</dbReference>
<evidence type="ECO:0000256" key="5">
    <source>
        <dbReference type="ARBA" id="ARBA00023136"/>
    </source>
</evidence>
<protein>
    <recommendedName>
        <fullName evidence="6">Major facilitator superfamily (MFS) profile domain-containing protein</fullName>
    </recommendedName>
</protein>
<gene>
    <name evidence="7" type="ORF">E2986_12493</name>
</gene>
<evidence type="ECO:0000256" key="1">
    <source>
        <dbReference type="ARBA" id="ARBA00004141"/>
    </source>
</evidence>
<evidence type="ECO:0000313" key="8">
    <source>
        <dbReference type="Proteomes" id="UP000655588"/>
    </source>
</evidence>
<organism evidence="7 8">
    <name type="scientific">Frieseomelitta varia</name>
    <dbReference type="NCBI Taxonomy" id="561572"/>
    <lineage>
        <taxon>Eukaryota</taxon>
        <taxon>Metazoa</taxon>
        <taxon>Ecdysozoa</taxon>
        <taxon>Arthropoda</taxon>
        <taxon>Hexapoda</taxon>
        <taxon>Insecta</taxon>
        <taxon>Pterygota</taxon>
        <taxon>Neoptera</taxon>
        <taxon>Endopterygota</taxon>
        <taxon>Hymenoptera</taxon>
        <taxon>Apocrita</taxon>
        <taxon>Aculeata</taxon>
        <taxon>Apoidea</taxon>
        <taxon>Anthophila</taxon>
        <taxon>Apidae</taxon>
        <taxon>Frieseomelitta</taxon>
    </lineage>
</organism>
<proteinExistence type="predicted"/>
<dbReference type="SUPFAM" id="SSF103473">
    <property type="entry name" value="MFS general substrate transporter"/>
    <property type="match status" value="1"/>
</dbReference>
<dbReference type="AlphaFoldDB" id="A0A833R6S6"/>
<name>A0A833R6S6_9HYME</name>
<keyword evidence="3" id="KW-0812">Transmembrane</keyword>
<evidence type="ECO:0000256" key="3">
    <source>
        <dbReference type="ARBA" id="ARBA00022692"/>
    </source>
</evidence>
<dbReference type="Gene3D" id="1.20.1250.20">
    <property type="entry name" value="MFS general substrate transporter like domains"/>
    <property type="match status" value="1"/>
</dbReference>
<comment type="caution">
    <text evidence="7">The sequence shown here is derived from an EMBL/GenBank/DDBJ whole genome shotgun (WGS) entry which is preliminary data.</text>
</comment>
<sequence length="215" mass="23589">MVTNGESSGKISTINGEDSFFFFLDGNFSTCVTATRVAQPPIRVCRLSVSALSTHKSLVIFSENRRRGRNGRHRESYIDGRSEGSITSIVSIVLSLVQRTCYGTFNVLLLLAALPVAWAGIFDTTTTAFVIASAECDLRLTYFEKGTLCASPFLVRSEHIGMALTSFVWDHLTPHVGMRNLFILGLLADSVLNLLASAVDSYYAFLAIRFFNGVL</sequence>
<keyword evidence="8" id="KW-1185">Reference proteome</keyword>
<dbReference type="PANTHER" id="PTHR23511:SF36">
    <property type="entry name" value="EG:BACR7A4.13 PROTEIN-RELATED"/>
    <property type="match status" value="1"/>
</dbReference>
<comment type="subcellular location">
    <subcellularLocation>
        <location evidence="1">Membrane</location>
        <topology evidence="1">Multi-pass membrane protein</topology>
    </subcellularLocation>
</comment>
<dbReference type="Proteomes" id="UP000655588">
    <property type="component" value="Unassembled WGS sequence"/>
</dbReference>
<evidence type="ECO:0000313" key="7">
    <source>
        <dbReference type="EMBL" id="KAF3422344.1"/>
    </source>
</evidence>
<dbReference type="GO" id="GO:0016020">
    <property type="term" value="C:membrane"/>
    <property type="evidence" value="ECO:0007669"/>
    <property type="project" value="UniProtKB-SubCell"/>
</dbReference>
<reference evidence="7" key="1">
    <citation type="submission" date="2019-11" db="EMBL/GenBank/DDBJ databases">
        <title>The nuclear and mitochondrial genomes of Frieseomelitta varia - a highly eusocial stingless bee (Meliponini) with a permanently sterile worker caste.</title>
        <authorList>
            <person name="Freitas F.C.P."/>
            <person name="Lourenco A.P."/>
            <person name="Nunes F.M.F."/>
            <person name="Paschoal A.R."/>
            <person name="Abreu F.C.P."/>
            <person name="Barbin F.O."/>
            <person name="Bataglia L."/>
            <person name="Cardoso-Junior C.A.M."/>
            <person name="Cervoni M.S."/>
            <person name="Silva S.R."/>
            <person name="Dalarmi F."/>
            <person name="Del Lama M.A."/>
            <person name="Depintor T.S."/>
            <person name="Ferreira K.M."/>
            <person name="Goria P.S."/>
            <person name="Jaskot M.C."/>
            <person name="Lago D.C."/>
            <person name="Luna-Lucena D."/>
            <person name="Moda L.M."/>
            <person name="Nascimento L."/>
            <person name="Pedrino M."/>
            <person name="Rabico F.O."/>
            <person name="Sanches F.C."/>
            <person name="Santos D.E."/>
            <person name="Santos C.G."/>
            <person name="Vieira J."/>
            <person name="Lopes T.F."/>
            <person name="Barchuk A.R."/>
            <person name="Hartfelder K."/>
            <person name="Simoes Z.L.P."/>
            <person name="Bitondi M.M.G."/>
            <person name="Pinheiro D.G."/>
        </authorList>
    </citation>
    <scope>NUCLEOTIDE SEQUENCE</scope>
    <source>
        <strain evidence="7">USP_RPSP 00005682</strain>
        <tissue evidence="7">Whole individual</tissue>
    </source>
</reference>